<dbReference type="OrthoDB" id="10256179at2759"/>
<reference evidence="1" key="1">
    <citation type="submission" date="2021-05" db="EMBL/GenBank/DDBJ databases">
        <title>A free-living protist that lacks canonical eukaryotic 1 DNA replication and segregation systems.</title>
        <authorList>
            <person name="Salas-Leiva D.E."/>
            <person name="Tromer E.C."/>
            <person name="Curtis B.A."/>
            <person name="Jerlstrom-Hultqvist J."/>
            <person name="Kolisko M."/>
            <person name="Yi Z."/>
            <person name="Salas-Leiva J.S."/>
            <person name="Gallot-Lavallee L."/>
            <person name="Kops G.J.P.L."/>
            <person name="Archibald J.M."/>
            <person name="Simpson A.G.B."/>
            <person name="Roger A.J."/>
        </authorList>
    </citation>
    <scope>NUCLEOTIDE SEQUENCE</scope>
    <source>
        <strain evidence="1">BICM</strain>
    </source>
</reference>
<dbReference type="Proteomes" id="UP000717585">
    <property type="component" value="Unassembled WGS sequence"/>
</dbReference>
<dbReference type="AlphaFoldDB" id="A0A8J6BU60"/>
<protein>
    <submittedName>
        <fullName evidence="1">Uncharacterized protein</fullName>
    </submittedName>
</protein>
<accession>A0A8J6BU60</accession>
<evidence type="ECO:0000313" key="2">
    <source>
        <dbReference type="Proteomes" id="UP000717585"/>
    </source>
</evidence>
<name>A0A8J6BU60_9EUKA</name>
<organism evidence="1 2">
    <name type="scientific">Carpediemonas membranifera</name>
    <dbReference type="NCBI Taxonomy" id="201153"/>
    <lineage>
        <taxon>Eukaryota</taxon>
        <taxon>Metamonada</taxon>
        <taxon>Carpediemonas-like organisms</taxon>
        <taxon>Carpediemonas</taxon>
    </lineage>
</organism>
<keyword evidence="2" id="KW-1185">Reference proteome</keyword>
<evidence type="ECO:0000313" key="1">
    <source>
        <dbReference type="EMBL" id="KAG9390006.1"/>
    </source>
</evidence>
<proteinExistence type="predicted"/>
<dbReference type="EMBL" id="JAHDYR010000067">
    <property type="protein sequence ID" value="KAG9390006.1"/>
    <property type="molecule type" value="Genomic_DNA"/>
</dbReference>
<comment type="caution">
    <text evidence="1">The sequence shown here is derived from an EMBL/GenBank/DDBJ whole genome shotgun (WGS) entry which is preliminary data.</text>
</comment>
<sequence>MTNSTASVLFRQAVAILTKGPRLSMNIVLGNPEDLPDCIYTLHQGNIWAICMALGANPDLYDHEATTDNDEPPEDSQAKKVVWFLCRKFLFVHRVSESDGMVQSIQDSLGTVHYRLYFGRLFSKGPPGSALLGVASPQFFMMGEDTPKPTVTYRRISRCADMATNGAIRRMPSVRYIVGFKGDVMVMTNDGPFILGANSDTFHGVGGAGLVDLPARVQLDIEDRQTSPYMLASHHTRHKLVLDHVITDRVTVVVLDEGVFLGVRSADRRYFFDGDHCTDVLRRVDLPPDFRPTQVEALSAIVILTDDRKGRVQQMIAGENTSGRLGTVHEESVVGFFELPFAVTRIIYTDPDFVIYYNGYHGNFVFCGVDDFGLLEPFVRPTGHMKHFVLDHPIARVLTIDGISGFAFFVWEDSPGMSFISSTAENGALTLPGVDPNDIYQLKRGSSYLIREKRGDGPDRWMQLGYPVVDDLGDWEYCSTLIEVDPVLAAEKAADGLRASTILI</sequence>
<gene>
    <name evidence="1" type="ORF">J8273_8697</name>
</gene>